<name>A0A3N2PZA2_SODAK</name>
<feature type="compositionally biased region" description="Polar residues" evidence="1">
    <location>
        <begin position="431"/>
        <end position="440"/>
    </location>
</feature>
<reference evidence="2 3" key="1">
    <citation type="journal article" date="2018" name="Mol. Ecol.">
        <title>The obligate alkalophilic soda-lake fungus Sodiomyces alkalinus has shifted to a protein diet.</title>
        <authorList>
            <person name="Grum-Grzhimaylo A.A."/>
            <person name="Falkoski D.L."/>
            <person name="van den Heuvel J."/>
            <person name="Valero-Jimenez C.A."/>
            <person name="Min B."/>
            <person name="Choi I.G."/>
            <person name="Lipzen A."/>
            <person name="Daum C.G."/>
            <person name="Aanen D.K."/>
            <person name="Tsang A."/>
            <person name="Henrissat B."/>
            <person name="Bilanenko E.N."/>
            <person name="de Vries R.P."/>
            <person name="van Kan J.A.L."/>
            <person name="Grigoriev I.V."/>
            <person name="Debets A.J.M."/>
        </authorList>
    </citation>
    <scope>NUCLEOTIDE SEQUENCE [LARGE SCALE GENOMIC DNA]</scope>
    <source>
        <strain evidence="2 3">F11</strain>
    </source>
</reference>
<evidence type="ECO:0000313" key="2">
    <source>
        <dbReference type="EMBL" id="ROT39834.1"/>
    </source>
</evidence>
<feature type="compositionally biased region" description="Basic and acidic residues" evidence="1">
    <location>
        <begin position="339"/>
        <end position="350"/>
    </location>
</feature>
<evidence type="ECO:0000313" key="3">
    <source>
        <dbReference type="Proteomes" id="UP000272025"/>
    </source>
</evidence>
<feature type="compositionally biased region" description="Basic residues" evidence="1">
    <location>
        <begin position="271"/>
        <end position="295"/>
    </location>
</feature>
<gene>
    <name evidence="2" type="ORF">SODALDRAFT_139019</name>
</gene>
<sequence length="570" mass="62431">MGKKSPKKDRFVVSKAEAAAILGKHLGNVGSGQDASTPSIEVKRLRKRERMELNRETTELVESRNALASELANWADRSAFTPPSLMSQSAELHLREMRHLQKLTKKLGEAELFYRIHPGSKENNAWDFIRNLAAQFRTHLGPRLGDGLSHDEKTTCTSGPESDLDDLGINEAGLAENDGQTPIKNQDAKRKRMNDSEVPSKKSKLVSNASASTPEMDEHPSAHVQSEISSPMTTEPSIPQDIDSSNLGAGAAGNSEIEDAGDGSHEEQKATKKKKKKHGKKERKARKKKSKKKKATAILNTAGGSREVGSDVEMKGADNDHRDGDQENDKMAKGQGDNEQLKSGHEESRTENGSTASSVGFQRKSMTAIPVPDYGRSSPFTASTPVKLPPWIKDPSAFSGGNRRWDPYPRPYHAPLFSSKVRGRQAETIIEPSTPSGSPTRNEDKHVAKTGGKSSVTMAIGPIDDLHIDNGEMTSPIETHVKNRKKGGRPKGSKANGKDAGMSTPQGAYATAEGLVRPLTPSTRVIDKFAIDSQDAERKRAKLQGLLRRDYEVLSQERKEWFRAMNLDIR</sequence>
<feature type="region of interest" description="Disordered" evidence="1">
    <location>
        <begin position="142"/>
        <end position="392"/>
    </location>
</feature>
<dbReference type="AlphaFoldDB" id="A0A3N2PZA2"/>
<dbReference type="EMBL" id="ML119053">
    <property type="protein sequence ID" value="ROT39834.1"/>
    <property type="molecule type" value="Genomic_DNA"/>
</dbReference>
<accession>A0A3N2PZA2</accession>
<feature type="compositionally biased region" description="Basic and acidic residues" evidence="1">
    <location>
        <begin position="308"/>
        <end position="332"/>
    </location>
</feature>
<proteinExistence type="predicted"/>
<dbReference type="GeneID" id="39575250"/>
<feature type="region of interest" description="Disordered" evidence="1">
    <location>
        <begin position="430"/>
        <end position="515"/>
    </location>
</feature>
<dbReference type="RefSeq" id="XP_028467640.1">
    <property type="nucleotide sequence ID" value="XM_028606772.1"/>
</dbReference>
<feature type="compositionally biased region" description="Basic residues" evidence="1">
    <location>
        <begin position="482"/>
        <end position="492"/>
    </location>
</feature>
<evidence type="ECO:0000256" key="1">
    <source>
        <dbReference type="SAM" id="MobiDB-lite"/>
    </source>
</evidence>
<dbReference type="Proteomes" id="UP000272025">
    <property type="component" value="Unassembled WGS sequence"/>
</dbReference>
<feature type="compositionally biased region" description="Polar residues" evidence="1">
    <location>
        <begin position="223"/>
        <end position="247"/>
    </location>
</feature>
<feature type="compositionally biased region" description="Polar residues" evidence="1">
    <location>
        <begin position="351"/>
        <end position="360"/>
    </location>
</feature>
<protein>
    <submittedName>
        <fullName evidence="2">Uncharacterized protein</fullName>
    </submittedName>
</protein>
<keyword evidence="3" id="KW-1185">Reference proteome</keyword>
<organism evidence="2 3">
    <name type="scientific">Sodiomyces alkalinus (strain CBS 110278 / VKM F-3762 / F11)</name>
    <name type="common">Alkaliphilic filamentous fungus</name>
    <dbReference type="NCBI Taxonomy" id="1314773"/>
    <lineage>
        <taxon>Eukaryota</taxon>
        <taxon>Fungi</taxon>
        <taxon>Dikarya</taxon>
        <taxon>Ascomycota</taxon>
        <taxon>Pezizomycotina</taxon>
        <taxon>Sordariomycetes</taxon>
        <taxon>Hypocreomycetidae</taxon>
        <taxon>Glomerellales</taxon>
        <taxon>Plectosphaerellaceae</taxon>
        <taxon>Sodiomyces</taxon>
    </lineage>
</organism>